<reference evidence="2" key="1">
    <citation type="submission" date="2015-07" db="EMBL/GenBank/DDBJ databases">
        <title>Genome sequencing project for genomic taxonomy and phylogenomics of Bacillus-like bacteria.</title>
        <authorList>
            <person name="Liu B."/>
            <person name="Wang J."/>
            <person name="Zhu Y."/>
            <person name="Liu G."/>
            <person name="Chen Q."/>
            <person name="Chen Z."/>
            <person name="Lan J."/>
            <person name="Che J."/>
            <person name="Ge C."/>
            <person name="Shi H."/>
            <person name="Pan Z."/>
            <person name="Liu X."/>
        </authorList>
    </citation>
    <scope>NUCLEOTIDE SEQUENCE [LARGE SCALE GENOMIC DNA]</scope>
    <source>
        <strain evidence="2">FJAT-27997</strain>
    </source>
</reference>
<name>A0A0K9GSH1_9BACI</name>
<proteinExistence type="predicted"/>
<dbReference type="Pfam" id="PF03864">
    <property type="entry name" value="Phage_cap_E"/>
    <property type="match status" value="1"/>
</dbReference>
<organism evidence="1 2">
    <name type="scientific">Peribacillus loiseleuriae</name>
    <dbReference type="NCBI Taxonomy" id="1679170"/>
    <lineage>
        <taxon>Bacteria</taxon>
        <taxon>Bacillati</taxon>
        <taxon>Bacillota</taxon>
        <taxon>Bacilli</taxon>
        <taxon>Bacillales</taxon>
        <taxon>Bacillaceae</taxon>
        <taxon>Peribacillus</taxon>
    </lineage>
</organism>
<dbReference type="Gene3D" id="3.90.1690.10">
    <property type="entry name" value="phage-related protein like domain"/>
    <property type="match status" value="1"/>
</dbReference>
<keyword evidence="2" id="KW-1185">Reference proteome</keyword>
<dbReference type="InterPro" id="IPR005564">
    <property type="entry name" value="Major_capsid_GpE"/>
</dbReference>
<dbReference type="OrthoDB" id="47969at2"/>
<evidence type="ECO:0000313" key="2">
    <source>
        <dbReference type="Proteomes" id="UP000037146"/>
    </source>
</evidence>
<gene>
    <name evidence="1" type="ORF">AC625_06575</name>
</gene>
<dbReference type="RefSeq" id="WP_049680560.1">
    <property type="nucleotide sequence ID" value="NZ_LFZW01000001.1"/>
</dbReference>
<dbReference type="Proteomes" id="UP000037146">
    <property type="component" value="Unassembled WGS sequence"/>
</dbReference>
<dbReference type="STRING" id="1679170.AC625_06575"/>
<protein>
    <submittedName>
        <fullName evidence="1">Phage major capsid protein E</fullName>
    </submittedName>
</protein>
<comment type="caution">
    <text evidence="1">The sequence shown here is derived from an EMBL/GenBank/DDBJ whole genome shotgun (WGS) entry which is preliminary data.</text>
</comment>
<sequence length="347" mass="38763">MPTIFDLVNAQNIASYYENNPSNQIPYLGSTLFPAKKQLGLDLSWIKGSNGLPVALTPSEFDTKATVRDRIGFSKVQTEMPFFRESMRIGEKDRQELNRLLTTNLEEAYKSIVNNIYDDVSTLVKGAEVQPERMIMQLLSTGKIAITANRVNLDYDYKMKVDHKETLVAGAQWSNPASTPIQDILNWMDTVEDNTGVRPTNGLLSRKTFTYLLEHKSIRLDMNPLGGQNIIMTESMLKQYLSAKLGLSVAVYNKKYRAEDGSLHNFYPDDHFTLIPDGNLGSTYYGTTPEESDLMTGASKADVSIVNTGVAVTTVKEEHPVNVMTIVSEIVLPSFETIDNIFIAKVN</sequence>
<dbReference type="EMBL" id="LFZW01000001">
    <property type="protein sequence ID" value="KMY49227.1"/>
    <property type="molecule type" value="Genomic_DNA"/>
</dbReference>
<accession>A0A0K9GSH1</accession>
<dbReference type="PATRIC" id="fig|1679170.3.peg.1415"/>
<evidence type="ECO:0000313" key="1">
    <source>
        <dbReference type="EMBL" id="KMY49227.1"/>
    </source>
</evidence>
<dbReference type="AlphaFoldDB" id="A0A0K9GSH1"/>
<dbReference type="InterPro" id="IPR053738">
    <property type="entry name" value="Lambda_capsid_assembly"/>
</dbReference>